<sequence length="376" mass="40060">MSTDSDVLASHSRAPGRLAFSTSSGAGKMRIFAICNYVQRLIAGSPHLLLEHGAFLGKSTLKSSPTKKLIPEFVVKPLPRVANCKGDFEKPNEKMECSAENAVSKTSLSSAKTGSQSFSYPPYAGNPQPVVTRPDNKMGPWCFHQSPGPQWLVPVMSPSEGLVYKPYLGPGLPGAVYGGHGPFGSTPMPSNFPNSDFGISASHHQGIEVFPGTSPVGHTYIPPYGMPVINPAMSCSAVEQVNQFAGTSPVPGEMVANLNTEQQSSCSVPARENGSESQPRKFQASKGSELQGSTASSPGDRAQGVEIGHNAKVRDPLLLFPRAPVVPEDASQPHEAAAPPPPQVIKVVPHNPRSATESAARIFRFIQEERKQYNLV</sequence>
<organism evidence="2 3">
    <name type="scientific">Morus notabilis</name>
    <dbReference type="NCBI Taxonomy" id="981085"/>
    <lineage>
        <taxon>Eukaryota</taxon>
        <taxon>Viridiplantae</taxon>
        <taxon>Streptophyta</taxon>
        <taxon>Embryophyta</taxon>
        <taxon>Tracheophyta</taxon>
        <taxon>Spermatophyta</taxon>
        <taxon>Magnoliopsida</taxon>
        <taxon>eudicotyledons</taxon>
        <taxon>Gunneridae</taxon>
        <taxon>Pentapetalae</taxon>
        <taxon>rosids</taxon>
        <taxon>fabids</taxon>
        <taxon>Rosales</taxon>
        <taxon>Moraceae</taxon>
        <taxon>Moreae</taxon>
        <taxon>Morus</taxon>
    </lineage>
</organism>
<feature type="compositionally biased region" description="Polar residues" evidence="1">
    <location>
        <begin position="101"/>
        <end position="115"/>
    </location>
</feature>
<dbReference type="AlphaFoldDB" id="W9RBS6"/>
<gene>
    <name evidence="2" type="ORF">L484_019541</name>
</gene>
<accession>W9RBS6</accession>
<feature type="compositionally biased region" description="Polar residues" evidence="1">
    <location>
        <begin position="285"/>
        <end position="297"/>
    </location>
</feature>
<protein>
    <recommendedName>
        <fullName evidence="4">Protein EARLY FLOWERING 3</fullName>
    </recommendedName>
</protein>
<keyword evidence="3" id="KW-1185">Reference proteome</keyword>
<dbReference type="eggNOG" id="ENOG502QSB6">
    <property type="taxonomic scope" value="Eukaryota"/>
</dbReference>
<reference evidence="3" key="1">
    <citation type="submission" date="2013-01" db="EMBL/GenBank/DDBJ databases">
        <title>Draft Genome Sequence of a Mulberry Tree, Morus notabilis C.K. Schneid.</title>
        <authorList>
            <person name="He N."/>
            <person name="Zhao S."/>
        </authorList>
    </citation>
    <scope>NUCLEOTIDE SEQUENCE</scope>
</reference>
<dbReference type="EMBL" id="KE344557">
    <property type="protein sequence ID" value="EXB66903.1"/>
    <property type="molecule type" value="Genomic_DNA"/>
</dbReference>
<evidence type="ECO:0000313" key="3">
    <source>
        <dbReference type="Proteomes" id="UP000030645"/>
    </source>
</evidence>
<feature type="region of interest" description="Disordered" evidence="1">
    <location>
        <begin position="262"/>
        <end position="303"/>
    </location>
</feature>
<name>W9RBS6_9ROSA</name>
<dbReference type="STRING" id="981085.W9RBS6"/>
<feature type="region of interest" description="Disordered" evidence="1">
    <location>
        <begin position="96"/>
        <end position="115"/>
    </location>
</feature>
<dbReference type="InterPro" id="IPR039319">
    <property type="entry name" value="ELF3-like"/>
</dbReference>
<evidence type="ECO:0000313" key="2">
    <source>
        <dbReference type="EMBL" id="EXB66903.1"/>
    </source>
</evidence>
<dbReference type="GO" id="GO:2000028">
    <property type="term" value="P:regulation of photoperiodism, flowering"/>
    <property type="evidence" value="ECO:0007669"/>
    <property type="project" value="InterPro"/>
</dbReference>
<proteinExistence type="predicted"/>
<dbReference type="PANTHER" id="PTHR34281:SF2">
    <property type="entry name" value="PROTEIN EARLY FLOWERING 3"/>
    <property type="match status" value="1"/>
</dbReference>
<evidence type="ECO:0008006" key="4">
    <source>
        <dbReference type="Google" id="ProtNLM"/>
    </source>
</evidence>
<dbReference type="PANTHER" id="PTHR34281">
    <property type="entry name" value="PROTEIN EARLY FLOWERING 3"/>
    <property type="match status" value="1"/>
</dbReference>
<dbReference type="Proteomes" id="UP000030645">
    <property type="component" value="Unassembled WGS sequence"/>
</dbReference>
<evidence type="ECO:0000256" key="1">
    <source>
        <dbReference type="SAM" id="MobiDB-lite"/>
    </source>
</evidence>